<dbReference type="PROSITE" id="PS51257">
    <property type="entry name" value="PROKAR_LIPOPROTEIN"/>
    <property type="match status" value="1"/>
</dbReference>
<dbReference type="OrthoDB" id="145878at2157"/>
<gene>
    <name evidence="3" type="ORF">GCM10009021_24970</name>
</gene>
<dbReference type="InterPro" id="IPR015943">
    <property type="entry name" value="WD40/YVTN_repeat-like_dom_sf"/>
</dbReference>
<keyword evidence="4" id="KW-1185">Reference proteome</keyword>
<dbReference type="PANTHER" id="PTHR34512:SF30">
    <property type="entry name" value="OUTER MEMBRANE PROTEIN ASSEMBLY FACTOR BAMB"/>
    <property type="match status" value="1"/>
</dbReference>
<evidence type="ECO:0000313" key="3">
    <source>
        <dbReference type="EMBL" id="GGN22411.1"/>
    </source>
</evidence>
<dbReference type="PANTHER" id="PTHR34512">
    <property type="entry name" value="CELL SURFACE PROTEIN"/>
    <property type="match status" value="1"/>
</dbReference>
<protein>
    <recommendedName>
        <fullName evidence="2">Pyrrolo-quinoline quinone repeat domain-containing protein</fullName>
    </recommendedName>
</protein>
<evidence type="ECO:0000313" key="4">
    <source>
        <dbReference type="Proteomes" id="UP000608850"/>
    </source>
</evidence>
<dbReference type="SMART" id="SM00564">
    <property type="entry name" value="PQQ"/>
    <property type="match status" value="4"/>
</dbReference>
<reference evidence="3 4" key="1">
    <citation type="journal article" date="2019" name="Int. J. Syst. Evol. Microbiol.">
        <title>The Global Catalogue of Microorganisms (GCM) 10K type strain sequencing project: providing services to taxonomists for standard genome sequencing and annotation.</title>
        <authorList>
            <consortium name="The Broad Institute Genomics Platform"/>
            <consortium name="The Broad Institute Genome Sequencing Center for Infectious Disease"/>
            <person name="Wu L."/>
            <person name="Ma J."/>
        </authorList>
    </citation>
    <scope>NUCLEOTIDE SEQUENCE [LARGE SCALE GENOMIC DNA]</scope>
    <source>
        <strain evidence="3 4">JCM 16331</strain>
    </source>
</reference>
<comment type="caution">
    <text evidence="3">The sequence shown here is derived from an EMBL/GenBank/DDBJ whole genome shotgun (WGS) entry which is preliminary data.</text>
</comment>
<dbReference type="Pfam" id="PF13360">
    <property type="entry name" value="PQQ_2"/>
    <property type="match status" value="1"/>
</dbReference>
<proteinExistence type="predicted"/>
<dbReference type="RefSeq" id="WP_188879364.1">
    <property type="nucleotide sequence ID" value="NZ_BMOQ01000007.1"/>
</dbReference>
<feature type="domain" description="Pyrrolo-quinoline quinone repeat" evidence="2">
    <location>
        <begin position="189"/>
        <end position="319"/>
    </location>
</feature>
<sequence length="397" mass="41472">MTRSRTRRCALHALGTGLAAALAGCGGDGSRTDESGSTGPPGSPALDADGTWPSHRYDATNAAVVADGTGLLDIETYWILDAGGVPVVSDDALYNWTPDASRTTLTRRRPGTAAATGRVSLASAGAKGSPTVADGGVYGTDAERAYRFDITADATRWRGPTMPGIEVPPTVAGGVVYVRTGGGERTHPHLRALDAQSGETRWRHETAGETGAPIAVSDTTVYLTDGDGLHSLDTRNAETRWHRALSGVGWSTPVVSHGSVYVVDDTAGLVAFDAGTGEERWRALGERDIVDPPVAAEDAVHVGGDRLVSLHPNDGRVVTEFEESGDPVGRRGDTLYAVDGDTLRAFDVGDGRQRWWYATGSATDGDTIVRGIHGVTPVDSAVYVHAADGLHGIGPTR</sequence>
<evidence type="ECO:0000259" key="2">
    <source>
        <dbReference type="Pfam" id="PF13360"/>
    </source>
</evidence>
<dbReference type="InterPro" id="IPR002372">
    <property type="entry name" value="PQQ_rpt_dom"/>
</dbReference>
<feature type="region of interest" description="Disordered" evidence="1">
    <location>
        <begin position="25"/>
        <end position="52"/>
    </location>
</feature>
<name>A0A830GDB2_9EURY</name>
<dbReference type="InterPro" id="IPR018391">
    <property type="entry name" value="PQQ_b-propeller_rpt"/>
</dbReference>
<accession>A0A830GDB2</accession>
<dbReference type="Gene3D" id="2.130.10.10">
    <property type="entry name" value="YVTN repeat-like/Quinoprotein amine dehydrogenase"/>
    <property type="match status" value="1"/>
</dbReference>
<dbReference type="InterPro" id="IPR011047">
    <property type="entry name" value="Quinoprotein_ADH-like_sf"/>
</dbReference>
<evidence type="ECO:0000256" key="1">
    <source>
        <dbReference type="SAM" id="MobiDB-lite"/>
    </source>
</evidence>
<dbReference type="SUPFAM" id="SSF50998">
    <property type="entry name" value="Quinoprotein alcohol dehydrogenase-like"/>
    <property type="match status" value="2"/>
</dbReference>
<dbReference type="AlphaFoldDB" id="A0A830GDB2"/>
<organism evidence="3 4">
    <name type="scientific">Halarchaeum nitratireducens</name>
    <dbReference type="NCBI Taxonomy" id="489913"/>
    <lineage>
        <taxon>Archaea</taxon>
        <taxon>Methanobacteriati</taxon>
        <taxon>Methanobacteriota</taxon>
        <taxon>Stenosarchaea group</taxon>
        <taxon>Halobacteria</taxon>
        <taxon>Halobacteriales</taxon>
        <taxon>Halobacteriaceae</taxon>
    </lineage>
</organism>
<dbReference type="Proteomes" id="UP000608850">
    <property type="component" value="Unassembled WGS sequence"/>
</dbReference>
<dbReference type="EMBL" id="BMOQ01000007">
    <property type="protein sequence ID" value="GGN22411.1"/>
    <property type="molecule type" value="Genomic_DNA"/>
</dbReference>